<organism evidence="2 3">
    <name type="scientific">Rheinheimera lutimaris</name>
    <dbReference type="NCBI Taxonomy" id="2740584"/>
    <lineage>
        <taxon>Bacteria</taxon>
        <taxon>Pseudomonadati</taxon>
        <taxon>Pseudomonadota</taxon>
        <taxon>Gammaproteobacteria</taxon>
        <taxon>Chromatiales</taxon>
        <taxon>Chromatiaceae</taxon>
        <taxon>Rheinheimera</taxon>
    </lineage>
</organism>
<feature type="domain" description="Antitoxin Xre/MbcA/ParS-like toxin-binding" evidence="1">
    <location>
        <begin position="24"/>
        <end position="74"/>
    </location>
</feature>
<name>A0A7Y5EHY9_9GAMM</name>
<keyword evidence="3" id="KW-1185">Reference proteome</keyword>
<sequence length="77" mass="8571">MTKQVKNKTSEAELRNYKAVQFAASNLFDGDMAATHKWLNEPVYGLGDKAPVNMLSSETETQQVLDLIGRLEHGVFS</sequence>
<dbReference type="Pfam" id="PF09722">
    <property type="entry name" value="Xre_MbcA_ParS_C"/>
    <property type="match status" value="1"/>
</dbReference>
<dbReference type="InterPro" id="IPR011979">
    <property type="entry name" value="Antitox_Xre"/>
</dbReference>
<dbReference type="EMBL" id="JABSOD010000005">
    <property type="protein sequence ID" value="NRQ42197.1"/>
    <property type="molecule type" value="Genomic_DNA"/>
</dbReference>
<reference evidence="2 3" key="1">
    <citation type="submission" date="2020-06" db="EMBL/GenBank/DDBJ databases">
        <title>Rheinheimera sp. nov., a marine bacterium isolated from coastal.</title>
        <authorList>
            <person name="Yu Q."/>
            <person name="Qi Y."/>
            <person name="Pu J."/>
        </authorList>
    </citation>
    <scope>NUCLEOTIDE SEQUENCE [LARGE SCALE GENOMIC DNA]</scope>
    <source>
        <strain evidence="2 3">YQF-2</strain>
    </source>
</reference>
<comment type="caution">
    <text evidence="2">The sequence shown here is derived from an EMBL/GenBank/DDBJ whole genome shotgun (WGS) entry which is preliminary data.</text>
</comment>
<accession>A0A7Y5EHY9</accession>
<dbReference type="AlphaFoldDB" id="A0A7Y5EHY9"/>
<dbReference type="Proteomes" id="UP000523161">
    <property type="component" value="Unassembled WGS sequence"/>
</dbReference>
<proteinExistence type="predicted"/>
<protein>
    <submittedName>
        <fullName evidence="2">DUF2384 domain-containing protein</fullName>
    </submittedName>
</protein>
<dbReference type="InterPro" id="IPR024467">
    <property type="entry name" value="Xre/MbcA/ParS-like_toxin-bd"/>
</dbReference>
<evidence type="ECO:0000259" key="1">
    <source>
        <dbReference type="Pfam" id="PF09722"/>
    </source>
</evidence>
<evidence type="ECO:0000313" key="2">
    <source>
        <dbReference type="EMBL" id="NRQ42197.1"/>
    </source>
</evidence>
<dbReference type="RefSeq" id="WP_173500442.1">
    <property type="nucleotide sequence ID" value="NZ_JABSOD010000005.1"/>
</dbReference>
<gene>
    <name evidence="2" type="ORF">HRH59_06400</name>
</gene>
<evidence type="ECO:0000313" key="3">
    <source>
        <dbReference type="Proteomes" id="UP000523161"/>
    </source>
</evidence>
<dbReference type="NCBIfam" id="TIGR02293">
    <property type="entry name" value="TAS_TIGR02293"/>
    <property type="match status" value="1"/>
</dbReference>